<dbReference type="InterPro" id="IPR023753">
    <property type="entry name" value="FAD/NAD-binding_dom"/>
</dbReference>
<dbReference type="InterPro" id="IPR036188">
    <property type="entry name" value="FAD/NAD-bd_sf"/>
</dbReference>
<dbReference type="STRING" id="1499966.U14_00568"/>
<keyword evidence="2" id="KW-0285">Flavoprotein</keyword>
<sequence length="399" mass="44314">MNNFQGTIIIIGASAAGITAAKTIRKANSEARIIALTEEPHFPYFRPFLTEYLCETSVLQKDNFYLNPEAWYDDNRIELYRAEKVISIQPTEKTVTTAKGRSISYDKLILATGSTPFVPQPELLERENVFAIRTMDDAKDVEQYSNSVKRATVIGGGVLGIETADSLTQKGLHVTVIEYVKRILPLQLDEEGSEIFQGIMEKNGVELKLGTLAKEFSGRERVTAVRLQTGEEIPTDMLVFCIGVRANLELAKQCGLQMNRGILVNEKMETSLSDIYACGDVAECGRNVSLWTIAVEQGKVAGLNAIGETAAFAPINYPTRIESFETKVYSIGDLGHEAEAKEYITMRRRIPENLIYKQLYFRGDTVSGGVLIGDIKKSTALSRAMNRILSKEEMLALMD</sequence>
<feature type="domain" description="FAD/NAD(P)-binding" evidence="4">
    <location>
        <begin position="8"/>
        <end position="298"/>
    </location>
</feature>
<protein>
    <submittedName>
        <fullName evidence="6">NADH dehydrogenase, similar to nitrite reductase</fullName>
    </submittedName>
</protein>
<gene>
    <name evidence="6" type="ORF">U14_00568</name>
</gene>
<dbReference type="EMBL" id="DF820455">
    <property type="protein sequence ID" value="GAK49346.1"/>
    <property type="molecule type" value="Genomic_DNA"/>
</dbReference>
<name>A0A0S6VQJ5_9BACT</name>
<dbReference type="InterPro" id="IPR041575">
    <property type="entry name" value="Rubredoxin_C"/>
</dbReference>
<dbReference type="PRINTS" id="PR00411">
    <property type="entry name" value="PNDRDTASEI"/>
</dbReference>
<evidence type="ECO:0000256" key="2">
    <source>
        <dbReference type="ARBA" id="ARBA00022630"/>
    </source>
</evidence>
<keyword evidence="3" id="KW-0274">FAD</keyword>
<dbReference type="Proteomes" id="UP000030700">
    <property type="component" value="Unassembled WGS sequence"/>
</dbReference>
<dbReference type="PANTHER" id="PTHR43429">
    <property type="entry name" value="PYRIDINE NUCLEOTIDE-DISULFIDE OXIDOREDUCTASE DOMAIN-CONTAINING"/>
    <property type="match status" value="1"/>
</dbReference>
<dbReference type="Gene3D" id="3.50.50.60">
    <property type="entry name" value="FAD/NAD(P)-binding domain"/>
    <property type="match status" value="2"/>
</dbReference>
<evidence type="ECO:0000313" key="7">
    <source>
        <dbReference type="Proteomes" id="UP000030700"/>
    </source>
</evidence>
<dbReference type="InterPro" id="IPR016156">
    <property type="entry name" value="FAD/NAD-linked_Rdtase_dimer_sf"/>
</dbReference>
<evidence type="ECO:0000259" key="4">
    <source>
        <dbReference type="Pfam" id="PF07992"/>
    </source>
</evidence>
<reference evidence="6" key="1">
    <citation type="journal article" date="2015" name="PeerJ">
        <title>First genomic representation of candidate bacterial phylum KSB3 points to enhanced environmental sensing as a trigger of wastewater bulking.</title>
        <authorList>
            <person name="Sekiguchi Y."/>
            <person name="Ohashi A."/>
            <person name="Parks D.H."/>
            <person name="Yamauchi T."/>
            <person name="Tyson G.W."/>
            <person name="Hugenholtz P."/>
        </authorList>
    </citation>
    <scope>NUCLEOTIDE SEQUENCE [LARGE SCALE GENOMIC DNA]</scope>
</reference>
<dbReference type="SUPFAM" id="SSF51905">
    <property type="entry name" value="FAD/NAD(P)-binding domain"/>
    <property type="match status" value="1"/>
</dbReference>
<dbReference type="AlphaFoldDB" id="A0A0S6VQJ5"/>
<feature type="domain" description="NADH-rubredoxin oxidoreductase C-terminal" evidence="5">
    <location>
        <begin position="323"/>
        <end position="386"/>
    </location>
</feature>
<proteinExistence type="predicted"/>
<dbReference type="GO" id="GO:0016491">
    <property type="term" value="F:oxidoreductase activity"/>
    <property type="evidence" value="ECO:0007669"/>
    <property type="project" value="InterPro"/>
</dbReference>
<comment type="cofactor">
    <cofactor evidence="1">
        <name>FAD</name>
        <dbReference type="ChEBI" id="CHEBI:57692"/>
    </cofactor>
</comment>
<evidence type="ECO:0000313" key="6">
    <source>
        <dbReference type="EMBL" id="GAK49346.1"/>
    </source>
</evidence>
<keyword evidence="7" id="KW-1185">Reference proteome</keyword>
<dbReference type="PRINTS" id="PR00368">
    <property type="entry name" value="FADPNR"/>
</dbReference>
<organism evidence="6">
    <name type="scientific">Candidatus Moduliflexus flocculans</name>
    <dbReference type="NCBI Taxonomy" id="1499966"/>
    <lineage>
        <taxon>Bacteria</taxon>
        <taxon>Candidatus Moduliflexota</taxon>
        <taxon>Candidatus Moduliflexia</taxon>
        <taxon>Candidatus Moduliflexales</taxon>
        <taxon>Candidatus Moduliflexaceae</taxon>
    </lineage>
</organism>
<dbReference type="InterPro" id="IPR050260">
    <property type="entry name" value="FAD-bd_OxRdtase"/>
</dbReference>
<dbReference type="Gene3D" id="3.30.390.30">
    <property type="match status" value="1"/>
</dbReference>
<dbReference type="Pfam" id="PF07992">
    <property type="entry name" value="Pyr_redox_2"/>
    <property type="match status" value="1"/>
</dbReference>
<dbReference type="PANTHER" id="PTHR43429:SF3">
    <property type="entry name" value="NITRITE REDUCTASE [NAD(P)H]"/>
    <property type="match status" value="1"/>
</dbReference>
<evidence type="ECO:0000259" key="5">
    <source>
        <dbReference type="Pfam" id="PF18267"/>
    </source>
</evidence>
<evidence type="ECO:0000256" key="1">
    <source>
        <dbReference type="ARBA" id="ARBA00001974"/>
    </source>
</evidence>
<evidence type="ECO:0000256" key="3">
    <source>
        <dbReference type="ARBA" id="ARBA00022827"/>
    </source>
</evidence>
<dbReference type="HOGENOM" id="CLU_003291_4_4_0"/>
<accession>A0A0S6VQJ5</accession>
<dbReference type="Pfam" id="PF18267">
    <property type="entry name" value="Rubredoxin_C"/>
    <property type="match status" value="1"/>
</dbReference>